<dbReference type="GO" id="GO:0006338">
    <property type="term" value="P:chromatin remodeling"/>
    <property type="evidence" value="ECO:0007669"/>
    <property type="project" value="InterPro"/>
</dbReference>
<keyword evidence="5 11" id="KW-0677">Repeat</keyword>
<evidence type="ECO:0000256" key="1">
    <source>
        <dbReference type="ARBA" id="ARBA00004123"/>
    </source>
</evidence>
<feature type="compositionally biased region" description="Acidic residues" evidence="12">
    <location>
        <begin position="895"/>
        <end position="907"/>
    </location>
</feature>
<evidence type="ECO:0000256" key="2">
    <source>
        <dbReference type="ARBA" id="ARBA00007306"/>
    </source>
</evidence>
<keyword evidence="6 11" id="KW-0156">Chromatin regulator</keyword>
<sequence>MPISIIKPSWVIHPDETRTDGRPTTIYTLSIHPDRSRLATGGLDTKIRVWSTLGVVDPNAEKDERCPKLLSTLMSHSGVVMCVRWSHDGRYLASGSDDKIVMLWSLEQGKGGKVWGTDQVNIENWKAVRRLVGHDSDVAGVAWSPNDEYLASVGLDSTVYVYGANTFERIARLDGHMGFVKGVVFDPVGQYLATQSDDGSAKIWRTSDWRLQTSIEDVFVQAPKTNINRPSWSPDGAHLVLPNATSNDVFVAAVIDRSNFRGQTFMVGHGNIVECSAFNPHVFLRDPTLPPESNNFCSVLALCARSTLSLWITSKSEPVVVFEEIFERDILDLSWSQDGRQLWTCSSEGHVAVFEFDLDEIARVCPVEAKERFWRELYGQNVPSLEGAAALAAQRRMTINTSVPTTSATIRLTTGSVPSVNTLVARKGPGAKRVVPRNVSVPQGGNPFASAPVMQAPLGGHQMMMQPTQAPHPARGPLPHRAVLQHGSMQGTSTTTTTAWPQPPQLPQQQSQIIQQRQGPAPTAYTYVLPNQLQPHYASYTAPFPNQGSTRMVDPMAMEVDYVDTGARSRPTPGYGDHSRLSEAGYRTHGRTVGGQRRKVESEALRELRPAYASPVGDRRWTFGISNRAIEKVEAERALAIPAIKTFGSLTITDEVETNDTLAFRNFGEGERQGSSEVCVVVSSNPNAKGKEDEREKTLWIDYLTSYIVLATGSPVFSAVSLDEGSLIVYSPTGRRLWPVVVLDAPCAFLHAEGRYLMTITARGSLTVWDVTKRIAKLKTTSVETLLTSTSFRGGNKKGIDNQTTTTTITTSALLPNGTPILALSSGVTCSFDVGLGVWVRVGEKGWAQGSELWDGPMMTTKEEEDRDGPVGRVERAIREVVEVEKERGPTKAEDESEADADEEEEVERSIAPDSEEERRPRKKRKAAAVDLNASQTQAGAPLSGEPSIPLGKPEDFTLSRTLAHAEARIEAGIALDSSEEYRMFLREYCERLGKAGVVGRAEEVVRELMGPIYYKPPTTSSDSEPIWNPKVLEFNKRDVLRDIVLPELAKHEACTTLVKEFKELLKKVEE</sequence>
<evidence type="ECO:0000256" key="3">
    <source>
        <dbReference type="ARBA" id="ARBA00022491"/>
    </source>
</evidence>
<dbReference type="SMART" id="SM00320">
    <property type="entry name" value="WD40"/>
    <property type="match status" value="5"/>
</dbReference>
<keyword evidence="8 11" id="KW-0804">Transcription</keyword>
<dbReference type="GO" id="GO:0006351">
    <property type="term" value="P:DNA-templated transcription"/>
    <property type="evidence" value="ECO:0007669"/>
    <property type="project" value="InterPro"/>
</dbReference>
<name>A0A238FEP2_9BASI</name>
<dbReference type="InterPro" id="IPR001680">
    <property type="entry name" value="WD40_rpt"/>
</dbReference>
<evidence type="ECO:0000256" key="8">
    <source>
        <dbReference type="ARBA" id="ARBA00023163"/>
    </source>
</evidence>
<comment type="subcellular location">
    <subcellularLocation>
        <location evidence="1 11">Nucleus</location>
    </subcellularLocation>
</comment>
<dbReference type="InterPro" id="IPR031120">
    <property type="entry name" value="HIR1-like"/>
</dbReference>
<keyword evidence="4 10" id="KW-0853">WD repeat</keyword>
<evidence type="ECO:0000256" key="9">
    <source>
        <dbReference type="ARBA" id="ARBA00023242"/>
    </source>
</evidence>
<dbReference type="InterPro" id="IPR015943">
    <property type="entry name" value="WD40/YVTN_repeat-like_dom_sf"/>
</dbReference>
<dbReference type="InterPro" id="IPR036322">
    <property type="entry name" value="WD40_repeat_dom_sf"/>
</dbReference>
<keyword evidence="9 11" id="KW-0539">Nucleus</keyword>
<dbReference type="PROSITE" id="PS50294">
    <property type="entry name" value="WD_REPEATS_REGION"/>
    <property type="match status" value="4"/>
</dbReference>
<feature type="repeat" description="WD" evidence="10">
    <location>
        <begin position="173"/>
        <end position="214"/>
    </location>
</feature>
<dbReference type="SUPFAM" id="SSF50969">
    <property type="entry name" value="YVTN repeat-like/Quinoprotein amine dehydrogenase"/>
    <property type="match status" value="1"/>
</dbReference>
<organism evidence="15 16">
    <name type="scientific">Microbotryum intermedium</name>
    <dbReference type="NCBI Taxonomy" id="269621"/>
    <lineage>
        <taxon>Eukaryota</taxon>
        <taxon>Fungi</taxon>
        <taxon>Dikarya</taxon>
        <taxon>Basidiomycota</taxon>
        <taxon>Pucciniomycotina</taxon>
        <taxon>Microbotryomycetes</taxon>
        <taxon>Microbotryales</taxon>
        <taxon>Microbotryaceae</taxon>
        <taxon>Microbotryum</taxon>
    </lineage>
</organism>
<proteinExistence type="inferred from homology"/>
<feature type="repeat" description="WD" evidence="10">
    <location>
        <begin position="19"/>
        <end position="51"/>
    </location>
</feature>
<dbReference type="PANTHER" id="PTHR13831">
    <property type="entry name" value="MEMBER OF THE HIR1 FAMILY OF WD-REPEAT PROTEINS"/>
    <property type="match status" value="1"/>
</dbReference>
<dbReference type="PANTHER" id="PTHR13831:SF0">
    <property type="entry name" value="PROTEIN HIRA"/>
    <property type="match status" value="1"/>
</dbReference>
<evidence type="ECO:0000259" key="14">
    <source>
        <dbReference type="Pfam" id="PF24105"/>
    </source>
</evidence>
<protein>
    <recommendedName>
        <fullName evidence="11">Protein HIR</fullName>
    </recommendedName>
</protein>
<evidence type="ECO:0000313" key="16">
    <source>
        <dbReference type="Proteomes" id="UP000198372"/>
    </source>
</evidence>
<feature type="repeat" description="WD" evidence="10">
    <location>
        <begin position="131"/>
        <end position="172"/>
    </location>
</feature>
<dbReference type="GO" id="GO:0000785">
    <property type="term" value="C:chromatin"/>
    <property type="evidence" value="ECO:0007669"/>
    <property type="project" value="TreeGrafter"/>
</dbReference>
<dbReference type="Pfam" id="PF07569">
    <property type="entry name" value="Hira"/>
    <property type="match status" value="1"/>
</dbReference>
<dbReference type="Gene3D" id="2.130.10.10">
    <property type="entry name" value="YVTN repeat-like/Quinoprotein amine dehydrogenase"/>
    <property type="match status" value="2"/>
</dbReference>
<evidence type="ECO:0000259" key="13">
    <source>
        <dbReference type="Pfam" id="PF07569"/>
    </source>
</evidence>
<evidence type="ECO:0000256" key="4">
    <source>
        <dbReference type="ARBA" id="ARBA00022574"/>
    </source>
</evidence>
<dbReference type="CDD" id="cd00200">
    <property type="entry name" value="WD40"/>
    <property type="match status" value="1"/>
</dbReference>
<dbReference type="SUPFAM" id="SSF50978">
    <property type="entry name" value="WD40 repeat-like"/>
    <property type="match status" value="1"/>
</dbReference>
<dbReference type="GO" id="GO:0006355">
    <property type="term" value="P:regulation of DNA-templated transcription"/>
    <property type="evidence" value="ECO:0007669"/>
    <property type="project" value="InterPro"/>
</dbReference>
<dbReference type="GO" id="GO:0000417">
    <property type="term" value="C:HIR complex"/>
    <property type="evidence" value="ECO:0007669"/>
    <property type="project" value="TreeGrafter"/>
</dbReference>
<dbReference type="AlphaFoldDB" id="A0A238FEP2"/>
<dbReference type="Proteomes" id="UP000198372">
    <property type="component" value="Unassembled WGS sequence"/>
</dbReference>
<dbReference type="PROSITE" id="PS50082">
    <property type="entry name" value="WD_REPEATS_2"/>
    <property type="match status" value="4"/>
</dbReference>
<feature type="domain" description="Protein HIRA-like C-terminal" evidence="13">
    <location>
        <begin position="734"/>
        <end position="1009"/>
    </location>
</feature>
<evidence type="ECO:0000256" key="7">
    <source>
        <dbReference type="ARBA" id="ARBA00023015"/>
    </source>
</evidence>
<evidence type="ECO:0000256" key="6">
    <source>
        <dbReference type="ARBA" id="ARBA00022853"/>
    </source>
</evidence>
<feature type="compositionally biased region" description="Basic and acidic residues" evidence="12">
    <location>
        <begin position="861"/>
        <end position="894"/>
    </location>
</feature>
<reference evidence="16" key="1">
    <citation type="submission" date="2016-09" db="EMBL/GenBank/DDBJ databases">
        <authorList>
            <person name="Jeantristanb JTB J.-T."/>
            <person name="Ricardo R."/>
        </authorList>
    </citation>
    <scope>NUCLEOTIDE SEQUENCE [LARGE SCALE GENOMIC DNA]</scope>
</reference>
<evidence type="ECO:0000256" key="10">
    <source>
        <dbReference type="PROSITE-ProRule" id="PRU00221"/>
    </source>
</evidence>
<evidence type="ECO:0000256" key="5">
    <source>
        <dbReference type="ARBA" id="ARBA00022737"/>
    </source>
</evidence>
<dbReference type="GO" id="GO:0005634">
    <property type="term" value="C:nucleus"/>
    <property type="evidence" value="ECO:0007669"/>
    <property type="project" value="UniProtKB-SubCell"/>
</dbReference>
<comment type="similarity">
    <text evidence="2 11">Belongs to the WD repeat HIR1 family.</text>
</comment>
<dbReference type="OrthoDB" id="1741719at2759"/>
<keyword evidence="16" id="KW-1185">Reference proteome</keyword>
<feature type="region of interest" description="Disordered" evidence="12">
    <location>
        <begin position="852"/>
        <end position="949"/>
    </location>
</feature>
<feature type="repeat" description="WD" evidence="10">
    <location>
        <begin position="73"/>
        <end position="114"/>
    </location>
</feature>
<keyword evidence="7 11" id="KW-0805">Transcription regulation</keyword>
<keyword evidence="3 11" id="KW-0678">Repressor</keyword>
<dbReference type="STRING" id="269621.A0A238FEP2"/>
<comment type="function">
    <text evidence="11">Required for replication-independent chromatin assembly and for the periodic repression of histone gene transcription during the cell cycle.</text>
</comment>
<evidence type="ECO:0000313" key="15">
    <source>
        <dbReference type="EMBL" id="SCV72300.1"/>
    </source>
</evidence>
<dbReference type="Pfam" id="PF24105">
    <property type="entry name" value="Beta-prop_CAF1B_HIR1"/>
    <property type="match status" value="1"/>
</dbReference>
<accession>A0A238FEP2</accession>
<gene>
    <name evidence="15" type="ORF">BQ2448_4994</name>
</gene>
<dbReference type="InterPro" id="IPR011494">
    <property type="entry name" value="HIRA-like_C"/>
</dbReference>
<feature type="domain" description="CAF1B/HIR1 beta-propeller" evidence="14">
    <location>
        <begin position="34"/>
        <end position="361"/>
    </location>
</feature>
<dbReference type="EMBL" id="FMSP01000008">
    <property type="protein sequence ID" value="SCV72300.1"/>
    <property type="molecule type" value="Genomic_DNA"/>
</dbReference>
<evidence type="ECO:0000256" key="11">
    <source>
        <dbReference type="RuleBase" id="RU364014"/>
    </source>
</evidence>
<dbReference type="InterPro" id="IPR055410">
    <property type="entry name" value="Beta-prop_CAF1B_HIR1"/>
</dbReference>
<dbReference type="GO" id="GO:0031491">
    <property type="term" value="F:nucleosome binding"/>
    <property type="evidence" value="ECO:0007669"/>
    <property type="project" value="TreeGrafter"/>
</dbReference>
<dbReference type="InterPro" id="IPR011044">
    <property type="entry name" value="Quino_amine_DH_bsu"/>
</dbReference>
<evidence type="ECO:0000256" key="12">
    <source>
        <dbReference type="SAM" id="MobiDB-lite"/>
    </source>
</evidence>